<dbReference type="Pfam" id="PF13628">
    <property type="entry name" value="DUF4142"/>
    <property type="match status" value="1"/>
</dbReference>
<dbReference type="InterPro" id="IPR025419">
    <property type="entry name" value="DUF4142"/>
</dbReference>
<organism evidence="3 4">
    <name type="scientific">Pontibacter fetidus</name>
    <dbReference type="NCBI Taxonomy" id="2700082"/>
    <lineage>
        <taxon>Bacteria</taxon>
        <taxon>Pseudomonadati</taxon>
        <taxon>Bacteroidota</taxon>
        <taxon>Cytophagia</taxon>
        <taxon>Cytophagales</taxon>
        <taxon>Hymenobacteraceae</taxon>
        <taxon>Pontibacter</taxon>
    </lineage>
</organism>
<dbReference type="Proteomes" id="UP000478546">
    <property type="component" value="Unassembled WGS sequence"/>
</dbReference>
<evidence type="ECO:0000259" key="2">
    <source>
        <dbReference type="Pfam" id="PF13628"/>
    </source>
</evidence>
<dbReference type="Gene3D" id="1.20.1260.10">
    <property type="match status" value="1"/>
</dbReference>
<feature type="domain" description="DUF4142" evidence="2">
    <location>
        <begin position="65"/>
        <end position="199"/>
    </location>
</feature>
<name>A0A6B2H9R7_9BACT</name>
<keyword evidence="4" id="KW-1185">Reference proteome</keyword>
<feature type="chain" id="PRO_5025455958" evidence="1">
    <location>
        <begin position="21"/>
        <end position="205"/>
    </location>
</feature>
<gene>
    <name evidence="3" type="ORF">GWO68_13620</name>
</gene>
<accession>A0A6B2H9R7</accession>
<dbReference type="PANTHER" id="PTHR38593">
    <property type="entry name" value="BLR2558 PROTEIN"/>
    <property type="match status" value="1"/>
</dbReference>
<feature type="signal peptide" evidence="1">
    <location>
        <begin position="1"/>
        <end position="20"/>
    </location>
</feature>
<dbReference type="EMBL" id="JAAEAA010000018">
    <property type="protein sequence ID" value="NDK56960.1"/>
    <property type="molecule type" value="Genomic_DNA"/>
</dbReference>
<evidence type="ECO:0000256" key="1">
    <source>
        <dbReference type="SAM" id="SignalP"/>
    </source>
</evidence>
<sequence>MKKTLIILAAGALVFGTACTSTDTTTDTTTDSTTETTTETTTDTMAATGGITTEAGVATTMTNMDDATFMSTAASSSMMEMQLSNMALQKAKDAKVKEFAQMIVDHHTKANQDLKTAASQLNLTVSEVIMPMHQKMIDELTNYTGSGYDEKYMDLMETAHKEDIRMFEAKSVNASNPAVKDFALKMIPTLRSHYEMATNIEDTVD</sequence>
<dbReference type="PROSITE" id="PS51257">
    <property type="entry name" value="PROKAR_LIPOPROTEIN"/>
    <property type="match status" value="1"/>
</dbReference>
<evidence type="ECO:0000313" key="3">
    <source>
        <dbReference type="EMBL" id="NDK56960.1"/>
    </source>
</evidence>
<proteinExistence type="predicted"/>
<keyword evidence="1" id="KW-0732">Signal</keyword>
<protein>
    <submittedName>
        <fullName evidence="3">DUF4142 domain-containing protein</fullName>
    </submittedName>
</protein>
<dbReference type="RefSeq" id="WP_162347022.1">
    <property type="nucleotide sequence ID" value="NZ_JAAEAA010000018.1"/>
</dbReference>
<dbReference type="InterPro" id="IPR012347">
    <property type="entry name" value="Ferritin-like"/>
</dbReference>
<comment type="caution">
    <text evidence="3">The sequence shown here is derived from an EMBL/GenBank/DDBJ whole genome shotgun (WGS) entry which is preliminary data.</text>
</comment>
<dbReference type="PANTHER" id="PTHR38593:SF1">
    <property type="entry name" value="BLR2558 PROTEIN"/>
    <property type="match status" value="1"/>
</dbReference>
<evidence type="ECO:0000313" key="4">
    <source>
        <dbReference type="Proteomes" id="UP000478546"/>
    </source>
</evidence>
<dbReference type="AlphaFoldDB" id="A0A6B2H9R7"/>
<reference evidence="3 4" key="1">
    <citation type="submission" date="2020-01" db="EMBL/GenBank/DDBJ databases">
        <authorList>
            <person name="Kim M.K."/>
        </authorList>
    </citation>
    <scope>NUCLEOTIDE SEQUENCE [LARGE SCALE GENOMIC DNA]</scope>
    <source>
        <strain evidence="3 4">BT213</strain>
    </source>
</reference>